<evidence type="ECO:0000259" key="3">
    <source>
        <dbReference type="Pfam" id="PF00069"/>
    </source>
</evidence>
<name>A0ABD0KI37_9CAEN</name>
<keyword evidence="5" id="KW-1185">Reference proteome</keyword>
<feature type="non-terminal residue" evidence="4">
    <location>
        <position position="1"/>
    </location>
</feature>
<feature type="domain" description="Protein kinase" evidence="3">
    <location>
        <begin position="2"/>
        <end position="60"/>
    </location>
</feature>
<dbReference type="Gene3D" id="3.30.200.20">
    <property type="entry name" value="Phosphorylase Kinase, domain 1"/>
    <property type="match status" value="1"/>
</dbReference>
<dbReference type="AlphaFoldDB" id="A0ABD0KI37"/>
<dbReference type="GO" id="GO:0005524">
    <property type="term" value="F:ATP binding"/>
    <property type="evidence" value="ECO:0007669"/>
    <property type="project" value="UniProtKB-KW"/>
</dbReference>
<dbReference type="InterPro" id="IPR011009">
    <property type="entry name" value="Kinase-like_dom_sf"/>
</dbReference>
<comment type="caution">
    <text evidence="4">The sequence shown here is derived from an EMBL/GenBank/DDBJ whole genome shotgun (WGS) entry which is preliminary data.</text>
</comment>
<dbReference type="SUPFAM" id="SSF56112">
    <property type="entry name" value="Protein kinase-like (PK-like)"/>
    <property type="match status" value="1"/>
</dbReference>
<dbReference type="Pfam" id="PF00069">
    <property type="entry name" value="Pkinase"/>
    <property type="match status" value="1"/>
</dbReference>
<keyword evidence="2" id="KW-0067">ATP-binding</keyword>
<evidence type="ECO:0000313" key="4">
    <source>
        <dbReference type="EMBL" id="KAK7486685.1"/>
    </source>
</evidence>
<protein>
    <recommendedName>
        <fullName evidence="3">Protein kinase domain-containing protein</fullName>
    </recommendedName>
</protein>
<evidence type="ECO:0000256" key="1">
    <source>
        <dbReference type="ARBA" id="ARBA00022741"/>
    </source>
</evidence>
<evidence type="ECO:0000313" key="5">
    <source>
        <dbReference type="Proteomes" id="UP001519460"/>
    </source>
</evidence>
<dbReference type="InterPro" id="IPR000719">
    <property type="entry name" value="Prot_kinase_dom"/>
</dbReference>
<dbReference type="PANTHER" id="PTHR24346:SF36">
    <property type="entry name" value="SERINE_THREONINE-PROTEIN KINASE BRSK1 ISOFORM X1-RELATED"/>
    <property type="match status" value="1"/>
</dbReference>
<evidence type="ECO:0000256" key="2">
    <source>
        <dbReference type="ARBA" id="ARBA00022840"/>
    </source>
</evidence>
<proteinExistence type="predicted"/>
<dbReference type="EMBL" id="JACVVK020000175">
    <property type="protein sequence ID" value="KAK7486685.1"/>
    <property type="molecule type" value="Genomic_DNA"/>
</dbReference>
<reference evidence="4 5" key="1">
    <citation type="journal article" date="2023" name="Sci. Data">
        <title>Genome assembly of the Korean intertidal mud-creeper Batillaria attramentaria.</title>
        <authorList>
            <person name="Patra A.K."/>
            <person name="Ho P.T."/>
            <person name="Jun S."/>
            <person name="Lee S.J."/>
            <person name="Kim Y."/>
            <person name="Won Y.J."/>
        </authorList>
    </citation>
    <scope>NUCLEOTIDE SEQUENCE [LARGE SCALE GENOMIC DNA]</scope>
    <source>
        <strain evidence="4">Wonlab-2016</strain>
    </source>
</reference>
<organism evidence="4 5">
    <name type="scientific">Batillaria attramentaria</name>
    <dbReference type="NCBI Taxonomy" id="370345"/>
    <lineage>
        <taxon>Eukaryota</taxon>
        <taxon>Metazoa</taxon>
        <taxon>Spiralia</taxon>
        <taxon>Lophotrochozoa</taxon>
        <taxon>Mollusca</taxon>
        <taxon>Gastropoda</taxon>
        <taxon>Caenogastropoda</taxon>
        <taxon>Sorbeoconcha</taxon>
        <taxon>Cerithioidea</taxon>
        <taxon>Batillariidae</taxon>
        <taxon>Batillaria</taxon>
    </lineage>
</organism>
<accession>A0ABD0KI37</accession>
<dbReference type="Proteomes" id="UP001519460">
    <property type="component" value="Unassembled WGS sequence"/>
</dbReference>
<keyword evidence="1" id="KW-0547">Nucleotide-binding</keyword>
<sequence>LVKLGIHCVSGKRVAIKIVNREKLSESVLMKVEREIAIMKLIEHPHVLGLYDVYENKKYLNWDDGGNRPFDLQDAAIVKNKTKQKHQRLGSTGAAYPTLPYIPYPTLHTLPYPTYPTLPYIPYPTLHTLPYPTYPTSHEFDTKRRLTGQFLE</sequence>
<dbReference type="PANTHER" id="PTHR24346">
    <property type="entry name" value="MAP/MICROTUBULE AFFINITY-REGULATING KINASE"/>
    <property type="match status" value="1"/>
</dbReference>
<gene>
    <name evidence="4" type="ORF">BaRGS_00022086</name>
</gene>